<sequence>MRRYRRLHYRAVWTTHSLCGRERAVWTETVLKSGSGHSSGGNAAILWSTPGLSTITLAHGTRIKVCWEPLPMFFFLRISYTYISMHTYAVGNFSTVIQ</sequence>
<proteinExistence type="predicted"/>
<reference evidence="2" key="1">
    <citation type="submission" date="2016-11" db="UniProtKB">
        <authorList>
            <consortium name="WormBaseParasite"/>
        </authorList>
    </citation>
    <scope>IDENTIFICATION</scope>
</reference>
<organism evidence="1 2">
    <name type="scientific">Steinernema glaseri</name>
    <dbReference type="NCBI Taxonomy" id="37863"/>
    <lineage>
        <taxon>Eukaryota</taxon>
        <taxon>Metazoa</taxon>
        <taxon>Ecdysozoa</taxon>
        <taxon>Nematoda</taxon>
        <taxon>Chromadorea</taxon>
        <taxon>Rhabditida</taxon>
        <taxon>Tylenchina</taxon>
        <taxon>Panagrolaimomorpha</taxon>
        <taxon>Strongyloidoidea</taxon>
        <taxon>Steinernematidae</taxon>
        <taxon>Steinernema</taxon>
    </lineage>
</organism>
<dbReference type="WBParaSite" id="L893_g14605.t1">
    <property type="protein sequence ID" value="L893_g14605.t1"/>
    <property type="gene ID" value="L893_g14605"/>
</dbReference>
<name>A0A1I7YC30_9BILA</name>
<accession>A0A1I7YC30</accession>
<evidence type="ECO:0000313" key="2">
    <source>
        <dbReference type="WBParaSite" id="L893_g14605.t1"/>
    </source>
</evidence>
<protein>
    <submittedName>
        <fullName evidence="2">Secreted protein</fullName>
    </submittedName>
</protein>
<keyword evidence="1" id="KW-1185">Reference proteome</keyword>
<dbReference type="AlphaFoldDB" id="A0A1I7YC30"/>
<dbReference type="Proteomes" id="UP000095287">
    <property type="component" value="Unplaced"/>
</dbReference>
<evidence type="ECO:0000313" key="1">
    <source>
        <dbReference type="Proteomes" id="UP000095287"/>
    </source>
</evidence>